<reference evidence="3" key="2">
    <citation type="journal article" date="2017" name="Nat. Plants">
        <title>The Aegilops tauschii genome reveals multiple impacts of transposons.</title>
        <authorList>
            <person name="Zhao G."/>
            <person name="Zou C."/>
            <person name="Li K."/>
            <person name="Wang K."/>
            <person name="Li T."/>
            <person name="Gao L."/>
            <person name="Zhang X."/>
            <person name="Wang H."/>
            <person name="Yang Z."/>
            <person name="Liu X."/>
            <person name="Jiang W."/>
            <person name="Mao L."/>
            <person name="Kong X."/>
            <person name="Jiao Y."/>
            <person name="Jia J."/>
        </authorList>
    </citation>
    <scope>NUCLEOTIDE SEQUENCE [LARGE SCALE GENOMIC DNA]</scope>
    <source>
        <strain evidence="3">cv. AL8/78</strain>
    </source>
</reference>
<evidence type="ECO:0000313" key="2">
    <source>
        <dbReference type="EnsemblPlants" id="AET3Gv20939100.1"/>
    </source>
</evidence>
<evidence type="ECO:0000313" key="3">
    <source>
        <dbReference type="Proteomes" id="UP000015105"/>
    </source>
</evidence>
<dbReference type="AlphaFoldDB" id="A0A453GAM6"/>
<feature type="region of interest" description="Disordered" evidence="1">
    <location>
        <begin position="87"/>
        <end position="124"/>
    </location>
</feature>
<keyword evidence="3" id="KW-1185">Reference proteome</keyword>
<feature type="compositionally biased region" description="Polar residues" evidence="1">
    <location>
        <begin position="91"/>
        <end position="103"/>
    </location>
</feature>
<reference evidence="2" key="5">
    <citation type="journal article" date="2021" name="G3 (Bethesda)">
        <title>Aegilops tauschii genome assembly Aet v5.0 features greater sequence contiguity and improved annotation.</title>
        <authorList>
            <person name="Wang L."/>
            <person name="Zhu T."/>
            <person name="Rodriguez J.C."/>
            <person name="Deal K.R."/>
            <person name="Dubcovsky J."/>
            <person name="McGuire P.E."/>
            <person name="Lux T."/>
            <person name="Spannagl M."/>
            <person name="Mayer K.F.X."/>
            <person name="Baldrich P."/>
            <person name="Meyers B.C."/>
            <person name="Huo N."/>
            <person name="Gu Y.Q."/>
            <person name="Zhou H."/>
            <person name="Devos K.M."/>
            <person name="Bennetzen J.L."/>
            <person name="Unver T."/>
            <person name="Budak H."/>
            <person name="Gulick P.J."/>
            <person name="Galiba G."/>
            <person name="Kalapos B."/>
            <person name="Nelson D.R."/>
            <person name="Li P."/>
            <person name="You F.M."/>
            <person name="Luo M.C."/>
            <person name="Dvorak J."/>
        </authorList>
    </citation>
    <scope>NUCLEOTIDE SEQUENCE [LARGE SCALE GENOMIC DNA]</scope>
    <source>
        <strain evidence="2">cv. AL8/78</strain>
    </source>
</reference>
<protein>
    <submittedName>
        <fullName evidence="2">Uncharacterized protein</fullName>
    </submittedName>
</protein>
<organism evidence="2 3">
    <name type="scientific">Aegilops tauschii subsp. strangulata</name>
    <name type="common">Goatgrass</name>
    <dbReference type="NCBI Taxonomy" id="200361"/>
    <lineage>
        <taxon>Eukaryota</taxon>
        <taxon>Viridiplantae</taxon>
        <taxon>Streptophyta</taxon>
        <taxon>Embryophyta</taxon>
        <taxon>Tracheophyta</taxon>
        <taxon>Spermatophyta</taxon>
        <taxon>Magnoliopsida</taxon>
        <taxon>Liliopsida</taxon>
        <taxon>Poales</taxon>
        <taxon>Poaceae</taxon>
        <taxon>BOP clade</taxon>
        <taxon>Pooideae</taxon>
        <taxon>Triticodae</taxon>
        <taxon>Triticeae</taxon>
        <taxon>Triticinae</taxon>
        <taxon>Aegilops</taxon>
    </lineage>
</organism>
<dbReference type="EnsemblPlants" id="AET3Gv20939100.1">
    <property type="protein sequence ID" value="AET3Gv20939100.1"/>
    <property type="gene ID" value="AET3Gv20939100"/>
</dbReference>
<feature type="region of interest" description="Disordered" evidence="1">
    <location>
        <begin position="1"/>
        <end position="33"/>
    </location>
</feature>
<reference evidence="2" key="4">
    <citation type="submission" date="2019-03" db="UniProtKB">
        <authorList>
            <consortium name="EnsemblPlants"/>
        </authorList>
    </citation>
    <scope>IDENTIFICATION</scope>
</reference>
<accession>A0A453GAM6</accession>
<reference evidence="2" key="3">
    <citation type="journal article" date="2017" name="Nature">
        <title>Genome sequence of the progenitor of the wheat D genome Aegilops tauschii.</title>
        <authorList>
            <person name="Luo M.C."/>
            <person name="Gu Y.Q."/>
            <person name="Puiu D."/>
            <person name="Wang H."/>
            <person name="Twardziok S.O."/>
            <person name="Deal K.R."/>
            <person name="Huo N."/>
            <person name="Zhu T."/>
            <person name="Wang L."/>
            <person name="Wang Y."/>
            <person name="McGuire P.E."/>
            <person name="Liu S."/>
            <person name="Long H."/>
            <person name="Ramasamy R.K."/>
            <person name="Rodriguez J.C."/>
            <person name="Van S.L."/>
            <person name="Yuan L."/>
            <person name="Wang Z."/>
            <person name="Xia Z."/>
            <person name="Xiao L."/>
            <person name="Anderson O.D."/>
            <person name="Ouyang S."/>
            <person name="Liang Y."/>
            <person name="Zimin A.V."/>
            <person name="Pertea G."/>
            <person name="Qi P."/>
            <person name="Bennetzen J.L."/>
            <person name="Dai X."/>
            <person name="Dawson M.W."/>
            <person name="Muller H.G."/>
            <person name="Kugler K."/>
            <person name="Rivarola-Duarte L."/>
            <person name="Spannagl M."/>
            <person name="Mayer K.F.X."/>
            <person name="Lu F.H."/>
            <person name="Bevan M.W."/>
            <person name="Leroy P."/>
            <person name="Li P."/>
            <person name="You F.M."/>
            <person name="Sun Q."/>
            <person name="Liu Z."/>
            <person name="Lyons E."/>
            <person name="Wicker T."/>
            <person name="Salzberg S.L."/>
            <person name="Devos K.M."/>
            <person name="Dvorak J."/>
        </authorList>
    </citation>
    <scope>NUCLEOTIDE SEQUENCE [LARGE SCALE GENOMIC DNA]</scope>
    <source>
        <strain evidence="2">cv. AL8/78</strain>
    </source>
</reference>
<sequence>QAAALSSRYDDALPTPRAQVHSPRLRPPLRPCPPIAIRTHREARLAASPPPTWRPKSASPLYYPCLPGGQSHHHHLCSLLCSSRTTEEKPTTSSCAPVSQHSARLSPPSAALRRPRFPSVRGVN</sequence>
<evidence type="ECO:0000256" key="1">
    <source>
        <dbReference type="SAM" id="MobiDB-lite"/>
    </source>
</evidence>
<dbReference type="Proteomes" id="UP000015105">
    <property type="component" value="Chromosome 3D"/>
</dbReference>
<reference evidence="3" key="1">
    <citation type="journal article" date="2014" name="Science">
        <title>Ancient hybridizations among the ancestral genomes of bread wheat.</title>
        <authorList>
            <consortium name="International Wheat Genome Sequencing Consortium,"/>
            <person name="Marcussen T."/>
            <person name="Sandve S.R."/>
            <person name="Heier L."/>
            <person name="Spannagl M."/>
            <person name="Pfeifer M."/>
            <person name="Jakobsen K.S."/>
            <person name="Wulff B.B."/>
            <person name="Steuernagel B."/>
            <person name="Mayer K.F."/>
            <person name="Olsen O.A."/>
        </authorList>
    </citation>
    <scope>NUCLEOTIDE SEQUENCE [LARGE SCALE GENOMIC DNA]</scope>
    <source>
        <strain evidence="3">cv. AL8/78</strain>
    </source>
</reference>
<dbReference type="Gramene" id="AET3Gv20939100.1">
    <property type="protein sequence ID" value="AET3Gv20939100.1"/>
    <property type="gene ID" value="AET3Gv20939100"/>
</dbReference>
<proteinExistence type="predicted"/>
<name>A0A453GAM6_AEGTS</name>